<keyword evidence="6 7" id="KW-0408">Iron</keyword>
<keyword evidence="7" id="KW-0812">Transmembrane</keyword>
<name>A0A7W5Z455_9HYPH</name>
<evidence type="ECO:0000256" key="2">
    <source>
        <dbReference type="ARBA" id="ARBA00022617"/>
    </source>
</evidence>
<dbReference type="EMBL" id="JACICC010000004">
    <property type="protein sequence ID" value="MBB3809828.1"/>
    <property type="molecule type" value="Genomic_DNA"/>
</dbReference>
<comment type="caution">
    <text evidence="10">The sequence shown here is derived from an EMBL/GenBank/DDBJ whole genome shotgun (WGS) entry which is preliminary data.</text>
</comment>
<evidence type="ECO:0000256" key="7">
    <source>
        <dbReference type="RuleBase" id="RU364112"/>
    </source>
</evidence>
<comment type="function">
    <text evidence="7">Possible subunit of a heme lyase.</text>
</comment>
<dbReference type="PANTHER" id="PTHR47870:SF1">
    <property type="entry name" value="CYTOCHROME C-TYPE BIOGENESIS PROTEIN CCMH"/>
    <property type="match status" value="1"/>
</dbReference>
<dbReference type="GO" id="GO:0046872">
    <property type="term" value="F:metal ion binding"/>
    <property type="evidence" value="ECO:0007669"/>
    <property type="project" value="UniProtKB-KW"/>
</dbReference>
<dbReference type="PANTHER" id="PTHR47870">
    <property type="entry name" value="CYTOCHROME C-TYPE BIOGENESIS PROTEIN CCMH"/>
    <property type="match status" value="1"/>
</dbReference>
<evidence type="ECO:0000256" key="6">
    <source>
        <dbReference type="ARBA" id="ARBA00023004"/>
    </source>
</evidence>
<dbReference type="Pfam" id="PF03918">
    <property type="entry name" value="CcmH"/>
    <property type="match status" value="1"/>
</dbReference>
<accession>A0A7W5Z455</accession>
<comment type="similarity">
    <text evidence="1 7">Belongs to the CcmH/CycL/Ccl2/NrfF family.</text>
</comment>
<dbReference type="InterPro" id="IPR051263">
    <property type="entry name" value="C-type_cytochrome_biogenesis"/>
</dbReference>
<feature type="signal peptide" evidence="7">
    <location>
        <begin position="1"/>
        <end position="24"/>
    </location>
</feature>
<feature type="region of interest" description="Disordered" evidence="8">
    <location>
        <begin position="134"/>
        <end position="158"/>
    </location>
</feature>
<protein>
    <recommendedName>
        <fullName evidence="7">Cytochrome c-type biogenesis protein</fullName>
    </recommendedName>
</protein>
<dbReference type="GO" id="GO:0005886">
    <property type="term" value="C:plasma membrane"/>
    <property type="evidence" value="ECO:0007669"/>
    <property type="project" value="TreeGrafter"/>
</dbReference>
<sequence length="158" mass="17266">MANLFRFTAVWCLAAWISAIPAAAVQPGEALPDAALESRARAISMELRCLVCQNESIDDSDAPLARDLRQLVRERLVAGDTNAQVVDHIAARYGEFVRLRPVFGPHTLLLWLAPLAILIAGGLFVLRSAMRGQGAGPPPLTPQEKKQLDDMLRDEAEK</sequence>
<evidence type="ECO:0000256" key="1">
    <source>
        <dbReference type="ARBA" id="ARBA00010342"/>
    </source>
</evidence>
<dbReference type="InterPro" id="IPR005616">
    <property type="entry name" value="CcmH/CycL/Ccl2/NrfF_N"/>
</dbReference>
<evidence type="ECO:0000256" key="5">
    <source>
        <dbReference type="ARBA" id="ARBA00022748"/>
    </source>
</evidence>
<evidence type="ECO:0000256" key="4">
    <source>
        <dbReference type="ARBA" id="ARBA00022729"/>
    </source>
</evidence>
<keyword evidence="11" id="KW-1185">Reference proteome</keyword>
<keyword evidence="3 7" id="KW-0479">Metal-binding</keyword>
<feature type="transmembrane region" description="Helical" evidence="7">
    <location>
        <begin position="108"/>
        <end position="126"/>
    </location>
</feature>
<gene>
    <name evidence="10" type="ORF">FHS81_001916</name>
</gene>
<dbReference type="CDD" id="cd16378">
    <property type="entry name" value="CcmH_N"/>
    <property type="match status" value="1"/>
</dbReference>
<keyword evidence="5" id="KW-0201">Cytochrome c-type biogenesis</keyword>
<feature type="chain" id="PRO_5031606255" description="Cytochrome c-type biogenesis protein" evidence="7">
    <location>
        <begin position="25"/>
        <end position="158"/>
    </location>
</feature>
<dbReference type="AlphaFoldDB" id="A0A7W5Z455"/>
<keyword evidence="2 7" id="KW-0349">Heme</keyword>
<evidence type="ECO:0000313" key="11">
    <source>
        <dbReference type="Proteomes" id="UP000537592"/>
    </source>
</evidence>
<feature type="compositionally biased region" description="Basic and acidic residues" evidence="8">
    <location>
        <begin position="143"/>
        <end position="158"/>
    </location>
</feature>
<dbReference type="Proteomes" id="UP000537592">
    <property type="component" value="Unassembled WGS sequence"/>
</dbReference>
<evidence type="ECO:0000259" key="9">
    <source>
        <dbReference type="Pfam" id="PF03918"/>
    </source>
</evidence>
<proteinExistence type="inferred from homology"/>
<dbReference type="Gene3D" id="1.10.8.640">
    <property type="entry name" value="Cytochrome C biogenesis protein"/>
    <property type="match status" value="1"/>
</dbReference>
<dbReference type="InterPro" id="IPR038297">
    <property type="entry name" value="CcmH/CycL/NrfF/Ccl2_sf"/>
</dbReference>
<evidence type="ECO:0000256" key="3">
    <source>
        <dbReference type="ARBA" id="ARBA00022723"/>
    </source>
</evidence>
<keyword evidence="4 7" id="KW-0732">Signal</keyword>
<reference evidence="10 11" key="1">
    <citation type="submission" date="2020-08" db="EMBL/GenBank/DDBJ databases">
        <title>Genomic Encyclopedia of Type Strains, Phase IV (KMG-IV): sequencing the most valuable type-strain genomes for metagenomic binning, comparative biology and taxonomic classification.</title>
        <authorList>
            <person name="Goeker M."/>
        </authorList>
    </citation>
    <scope>NUCLEOTIDE SEQUENCE [LARGE SCALE GENOMIC DNA]</scope>
    <source>
        <strain evidence="10 11">DSM 28760</strain>
    </source>
</reference>
<keyword evidence="7" id="KW-0472">Membrane</keyword>
<evidence type="ECO:0000256" key="8">
    <source>
        <dbReference type="SAM" id="MobiDB-lite"/>
    </source>
</evidence>
<evidence type="ECO:0000313" key="10">
    <source>
        <dbReference type="EMBL" id="MBB3809828.1"/>
    </source>
</evidence>
<feature type="domain" description="CcmH/CycL/Ccl2/NrfF N-terminal" evidence="9">
    <location>
        <begin position="14"/>
        <end position="152"/>
    </location>
</feature>
<keyword evidence="7" id="KW-1133">Transmembrane helix</keyword>
<organism evidence="10 11">
    <name type="scientific">Pseudochelatococcus contaminans</name>
    <dbReference type="NCBI Taxonomy" id="1538103"/>
    <lineage>
        <taxon>Bacteria</taxon>
        <taxon>Pseudomonadati</taxon>
        <taxon>Pseudomonadota</taxon>
        <taxon>Alphaproteobacteria</taxon>
        <taxon>Hyphomicrobiales</taxon>
        <taxon>Chelatococcaceae</taxon>
        <taxon>Pseudochelatococcus</taxon>
    </lineage>
</organism>
<dbReference type="GO" id="GO:0017004">
    <property type="term" value="P:cytochrome complex assembly"/>
    <property type="evidence" value="ECO:0007669"/>
    <property type="project" value="UniProtKB-KW"/>
</dbReference>